<name>A0A916UTP7_9BURK</name>
<evidence type="ECO:0000313" key="2">
    <source>
        <dbReference type="EMBL" id="GGC84531.1"/>
    </source>
</evidence>
<dbReference type="SUPFAM" id="SSF55729">
    <property type="entry name" value="Acyl-CoA N-acyltransferases (Nat)"/>
    <property type="match status" value="1"/>
</dbReference>
<gene>
    <name evidence="2" type="ORF">GCM10011396_34800</name>
</gene>
<dbReference type="Proteomes" id="UP000637423">
    <property type="component" value="Unassembled WGS sequence"/>
</dbReference>
<reference evidence="2" key="1">
    <citation type="journal article" date="2014" name="Int. J. Syst. Evol. Microbiol.">
        <title>Complete genome sequence of Corynebacterium casei LMG S-19264T (=DSM 44701T), isolated from a smear-ripened cheese.</title>
        <authorList>
            <consortium name="US DOE Joint Genome Institute (JGI-PGF)"/>
            <person name="Walter F."/>
            <person name="Albersmeier A."/>
            <person name="Kalinowski J."/>
            <person name="Ruckert C."/>
        </authorList>
    </citation>
    <scope>NUCLEOTIDE SEQUENCE</scope>
    <source>
        <strain evidence="2">CGMCC 1.10998</strain>
    </source>
</reference>
<evidence type="ECO:0000259" key="1">
    <source>
        <dbReference type="PROSITE" id="PS51186"/>
    </source>
</evidence>
<dbReference type="InterPro" id="IPR000182">
    <property type="entry name" value="GNAT_dom"/>
</dbReference>
<dbReference type="Pfam" id="PF00583">
    <property type="entry name" value="Acetyltransf_1"/>
    <property type="match status" value="1"/>
</dbReference>
<dbReference type="PROSITE" id="PS51186">
    <property type="entry name" value="GNAT"/>
    <property type="match status" value="1"/>
</dbReference>
<keyword evidence="3" id="KW-1185">Reference proteome</keyword>
<comment type="caution">
    <text evidence="2">The sequence shown here is derived from an EMBL/GenBank/DDBJ whole genome shotgun (WGS) entry which is preliminary data.</text>
</comment>
<dbReference type="GO" id="GO:0016747">
    <property type="term" value="F:acyltransferase activity, transferring groups other than amino-acyl groups"/>
    <property type="evidence" value="ECO:0007669"/>
    <property type="project" value="InterPro"/>
</dbReference>
<dbReference type="Gene3D" id="3.40.630.30">
    <property type="match status" value="1"/>
</dbReference>
<dbReference type="EMBL" id="BMED01000003">
    <property type="protein sequence ID" value="GGC84531.1"/>
    <property type="molecule type" value="Genomic_DNA"/>
</dbReference>
<dbReference type="RefSeq" id="WP_188567353.1">
    <property type="nucleotide sequence ID" value="NZ_BMED01000003.1"/>
</dbReference>
<feature type="domain" description="N-acetyltransferase" evidence="1">
    <location>
        <begin position="1"/>
        <end position="155"/>
    </location>
</feature>
<accession>A0A916UTP7</accession>
<sequence length="155" mass="17284">MKLVSLGSRHQQVLWDILHVSLWDPPPAPMRPREVLDLPGVAIYAAGWGRPTDVGVVAIDGEIVMGACWSRLLQTGLGFVNEETPQLGIALFPEYQRKGWGTALMMHQLESLRGRFPAVALTVHPQNQARLLYEKCGFVVQREVARGYLLMLAKL</sequence>
<dbReference type="InterPro" id="IPR016181">
    <property type="entry name" value="Acyl_CoA_acyltransferase"/>
</dbReference>
<proteinExistence type="predicted"/>
<organism evidence="2 3">
    <name type="scientific">Undibacterium terreum</name>
    <dbReference type="NCBI Taxonomy" id="1224302"/>
    <lineage>
        <taxon>Bacteria</taxon>
        <taxon>Pseudomonadati</taxon>
        <taxon>Pseudomonadota</taxon>
        <taxon>Betaproteobacteria</taxon>
        <taxon>Burkholderiales</taxon>
        <taxon>Oxalobacteraceae</taxon>
        <taxon>Undibacterium</taxon>
    </lineage>
</organism>
<reference evidence="2" key="2">
    <citation type="submission" date="2020-09" db="EMBL/GenBank/DDBJ databases">
        <authorList>
            <person name="Sun Q."/>
            <person name="Zhou Y."/>
        </authorList>
    </citation>
    <scope>NUCLEOTIDE SEQUENCE</scope>
    <source>
        <strain evidence="2">CGMCC 1.10998</strain>
    </source>
</reference>
<dbReference type="AlphaFoldDB" id="A0A916UTP7"/>
<protein>
    <recommendedName>
        <fullName evidence="1">N-acetyltransferase domain-containing protein</fullName>
    </recommendedName>
</protein>
<evidence type="ECO:0000313" key="3">
    <source>
        <dbReference type="Proteomes" id="UP000637423"/>
    </source>
</evidence>